<organism evidence="1 2">
    <name type="scientific">Pseudonocardia oroxyli</name>
    <dbReference type="NCBI Taxonomy" id="366584"/>
    <lineage>
        <taxon>Bacteria</taxon>
        <taxon>Bacillati</taxon>
        <taxon>Actinomycetota</taxon>
        <taxon>Actinomycetes</taxon>
        <taxon>Pseudonocardiales</taxon>
        <taxon>Pseudonocardiaceae</taxon>
        <taxon>Pseudonocardia</taxon>
    </lineage>
</organism>
<dbReference type="AlphaFoldDB" id="A0A1G7PE86"/>
<protein>
    <submittedName>
        <fullName evidence="1">Uncharacterized protein</fullName>
    </submittedName>
</protein>
<evidence type="ECO:0000313" key="2">
    <source>
        <dbReference type="Proteomes" id="UP000198967"/>
    </source>
</evidence>
<evidence type="ECO:0000313" key="1">
    <source>
        <dbReference type="EMBL" id="SDF84636.1"/>
    </source>
</evidence>
<gene>
    <name evidence="1" type="ORF">SAMN05216377_10793</name>
</gene>
<dbReference type="STRING" id="366584.SAMN05216377_10793"/>
<dbReference type="Proteomes" id="UP000198967">
    <property type="component" value="Unassembled WGS sequence"/>
</dbReference>
<dbReference type="EMBL" id="FNBE01000007">
    <property type="protein sequence ID" value="SDF84636.1"/>
    <property type="molecule type" value="Genomic_DNA"/>
</dbReference>
<proteinExistence type="predicted"/>
<keyword evidence="2" id="KW-1185">Reference proteome</keyword>
<reference evidence="1 2" key="1">
    <citation type="submission" date="2016-10" db="EMBL/GenBank/DDBJ databases">
        <authorList>
            <person name="de Groot N.N."/>
        </authorList>
    </citation>
    <scope>NUCLEOTIDE SEQUENCE [LARGE SCALE GENOMIC DNA]</scope>
    <source>
        <strain evidence="1 2">CGMCC 4.3143</strain>
    </source>
</reference>
<sequence>MGAAEFETLLVAALGAIRAVVERAADWTPTETAANAEILAPAVTRLLGLPENAGRPGPRAGSGPSG</sequence>
<dbReference type="OrthoDB" id="24873at1847"/>
<name>A0A1G7PE86_PSEOR</name>
<accession>A0A1G7PE86</accession>